<dbReference type="EMBL" id="JBJKFK010000297">
    <property type="protein sequence ID" value="KAL3318024.1"/>
    <property type="molecule type" value="Genomic_DNA"/>
</dbReference>
<proteinExistence type="predicted"/>
<keyword evidence="3" id="KW-1185">Reference proteome</keyword>
<organism evidence="2 3">
    <name type="scientific">Cichlidogyrus casuarinus</name>
    <dbReference type="NCBI Taxonomy" id="1844966"/>
    <lineage>
        <taxon>Eukaryota</taxon>
        <taxon>Metazoa</taxon>
        <taxon>Spiralia</taxon>
        <taxon>Lophotrochozoa</taxon>
        <taxon>Platyhelminthes</taxon>
        <taxon>Monogenea</taxon>
        <taxon>Monopisthocotylea</taxon>
        <taxon>Dactylogyridea</taxon>
        <taxon>Ancyrocephalidae</taxon>
        <taxon>Cichlidogyrus</taxon>
    </lineage>
</organism>
<sequence length="93" mass="10738">MTNPPSTYNPVSENQYDPVRPAQFEPEIIGSRPLQDKFNRYVWSKYGPRMQQHLAQQSLKLHQGPGVQHVPEGSQFTFLVVHMKILHHTALMT</sequence>
<feature type="compositionally biased region" description="Polar residues" evidence="1">
    <location>
        <begin position="1"/>
        <end position="15"/>
    </location>
</feature>
<reference evidence="2 3" key="1">
    <citation type="submission" date="2024-11" db="EMBL/GenBank/DDBJ databases">
        <title>Adaptive evolution of stress response genes in parasites aligns with host niche diversity.</title>
        <authorList>
            <person name="Hahn C."/>
            <person name="Resl P."/>
        </authorList>
    </citation>
    <scope>NUCLEOTIDE SEQUENCE [LARGE SCALE GENOMIC DNA]</scope>
    <source>
        <strain evidence="2">EGGRZ-B1_66</strain>
        <tissue evidence="2">Body</tissue>
    </source>
</reference>
<evidence type="ECO:0000313" key="2">
    <source>
        <dbReference type="EMBL" id="KAL3318024.1"/>
    </source>
</evidence>
<dbReference type="AlphaFoldDB" id="A0ABD2QER0"/>
<evidence type="ECO:0000256" key="1">
    <source>
        <dbReference type="SAM" id="MobiDB-lite"/>
    </source>
</evidence>
<gene>
    <name evidence="2" type="ORF">Ciccas_003313</name>
</gene>
<protein>
    <submittedName>
        <fullName evidence="2">Uncharacterized protein</fullName>
    </submittedName>
</protein>
<dbReference type="Proteomes" id="UP001626550">
    <property type="component" value="Unassembled WGS sequence"/>
</dbReference>
<name>A0ABD2QER0_9PLAT</name>
<evidence type="ECO:0000313" key="3">
    <source>
        <dbReference type="Proteomes" id="UP001626550"/>
    </source>
</evidence>
<comment type="caution">
    <text evidence="2">The sequence shown here is derived from an EMBL/GenBank/DDBJ whole genome shotgun (WGS) entry which is preliminary data.</text>
</comment>
<feature type="region of interest" description="Disordered" evidence="1">
    <location>
        <begin position="1"/>
        <end position="20"/>
    </location>
</feature>
<accession>A0ABD2QER0</accession>